<evidence type="ECO:0000313" key="1">
    <source>
        <dbReference type="EMBL" id="CAF4907174.1"/>
    </source>
</evidence>
<evidence type="ECO:0000313" key="2">
    <source>
        <dbReference type="EMBL" id="CAF5078451.1"/>
    </source>
</evidence>
<dbReference type="EMBL" id="CAJOBJ010242627">
    <property type="protein sequence ID" value="CAF5078451.1"/>
    <property type="molecule type" value="Genomic_DNA"/>
</dbReference>
<organism evidence="1 3">
    <name type="scientific">Rotaria magnacalcarata</name>
    <dbReference type="NCBI Taxonomy" id="392030"/>
    <lineage>
        <taxon>Eukaryota</taxon>
        <taxon>Metazoa</taxon>
        <taxon>Spiralia</taxon>
        <taxon>Gnathifera</taxon>
        <taxon>Rotifera</taxon>
        <taxon>Eurotatoria</taxon>
        <taxon>Bdelloidea</taxon>
        <taxon>Philodinida</taxon>
        <taxon>Philodinidae</taxon>
        <taxon>Rotaria</taxon>
    </lineage>
</organism>
<dbReference type="Proteomes" id="UP000681720">
    <property type="component" value="Unassembled WGS sequence"/>
</dbReference>
<reference evidence="1" key="1">
    <citation type="submission" date="2021-02" db="EMBL/GenBank/DDBJ databases">
        <authorList>
            <person name="Nowell W R."/>
        </authorList>
    </citation>
    <scope>NUCLEOTIDE SEQUENCE</scope>
</reference>
<evidence type="ECO:0000313" key="3">
    <source>
        <dbReference type="Proteomes" id="UP000681967"/>
    </source>
</evidence>
<name>A0A8S3CP67_9BILA</name>
<accession>A0A8S3CP67</accession>
<feature type="non-terminal residue" evidence="1">
    <location>
        <position position="1"/>
    </location>
</feature>
<dbReference type="AlphaFoldDB" id="A0A8S3CP67"/>
<protein>
    <submittedName>
        <fullName evidence="1">Uncharacterized protein</fullName>
    </submittedName>
</protein>
<proteinExistence type="predicted"/>
<sequence length="46" mass="5490">VEQPLRHLYYHCHLVHRCKSLNKNVSNDDGYDDDDDDDDEGHFFVL</sequence>
<gene>
    <name evidence="1" type="ORF">BYL167_LOCUS52438</name>
    <name evidence="2" type="ORF">GIL414_LOCUS61575</name>
</gene>
<dbReference type="EMBL" id="CAJOBH010169798">
    <property type="protein sequence ID" value="CAF4907174.1"/>
    <property type="molecule type" value="Genomic_DNA"/>
</dbReference>
<dbReference type="Proteomes" id="UP000681967">
    <property type="component" value="Unassembled WGS sequence"/>
</dbReference>
<comment type="caution">
    <text evidence="1">The sequence shown here is derived from an EMBL/GenBank/DDBJ whole genome shotgun (WGS) entry which is preliminary data.</text>
</comment>